<dbReference type="EMBL" id="JANBPG010001585">
    <property type="protein sequence ID" value="KAJ1889228.1"/>
    <property type="molecule type" value="Genomic_DNA"/>
</dbReference>
<gene>
    <name evidence="1" type="ORF">LPJ66_008147</name>
</gene>
<reference evidence="1" key="1">
    <citation type="submission" date="2022-07" db="EMBL/GenBank/DDBJ databases">
        <title>Phylogenomic reconstructions and comparative analyses of Kickxellomycotina fungi.</title>
        <authorList>
            <person name="Reynolds N.K."/>
            <person name="Stajich J.E."/>
            <person name="Barry K."/>
            <person name="Grigoriev I.V."/>
            <person name="Crous P."/>
            <person name="Smith M.E."/>
        </authorList>
    </citation>
    <scope>NUCLEOTIDE SEQUENCE</scope>
    <source>
        <strain evidence="1">Benny 63K</strain>
    </source>
</reference>
<feature type="non-terminal residue" evidence="1">
    <location>
        <position position="51"/>
    </location>
</feature>
<evidence type="ECO:0000313" key="1">
    <source>
        <dbReference type="EMBL" id="KAJ1889228.1"/>
    </source>
</evidence>
<protein>
    <submittedName>
        <fullName evidence="1">Uncharacterized protein</fullName>
    </submittedName>
</protein>
<keyword evidence="2" id="KW-1185">Reference proteome</keyword>
<sequence length="51" mass="6024">MTIRNHFAHLAKIKSQEIELSILDLAMFRLKVDSIYLYKNELSDPNFMPLD</sequence>
<organism evidence="1 2">
    <name type="scientific">Kickxella alabastrina</name>
    <dbReference type="NCBI Taxonomy" id="61397"/>
    <lineage>
        <taxon>Eukaryota</taxon>
        <taxon>Fungi</taxon>
        <taxon>Fungi incertae sedis</taxon>
        <taxon>Zoopagomycota</taxon>
        <taxon>Kickxellomycotina</taxon>
        <taxon>Kickxellomycetes</taxon>
        <taxon>Kickxellales</taxon>
        <taxon>Kickxellaceae</taxon>
        <taxon>Kickxella</taxon>
    </lineage>
</organism>
<evidence type="ECO:0000313" key="2">
    <source>
        <dbReference type="Proteomes" id="UP001150581"/>
    </source>
</evidence>
<name>A0ACC1I7I2_9FUNG</name>
<dbReference type="Proteomes" id="UP001150581">
    <property type="component" value="Unassembled WGS sequence"/>
</dbReference>
<accession>A0ACC1I7I2</accession>
<comment type="caution">
    <text evidence="1">The sequence shown here is derived from an EMBL/GenBank/DDBJ whole genome shotgun (WGS) entry which is preliminary data.</text>
</comment>
<proteinExistence type="predicted"/>